<dbReference type="GO" id="GO:0005524">
    <property type="term" value="F:ATP binding"/>
    <property type="evidence" value="ECO:0007669"/>
    <property type="project" value="UniProtKB-KW"/>
</dbReference>
<dbReference type="SUPFAM" id="SSF63829">
    <property type="entry name" value="Calcium-dependent phosphotriesterase"/>
    <property type="match status" value="1"/>
</dbReference>
<dbReference type="Gene3D" id="2.120.10.30">
    <property type="entry name" value="TolB, C-terminal domain"/>
    <property type="match status" value="3"/>
</dbReference>
<dbReference type="InterPro" id="IPR003439">
    <property type="entry name" value="ABC_transporter-like_ATP-bd"/>
</dbReference>
<feature type="repeat" description="NHL" evidence="4">
    <location>
        <begin position="398"/>
        <end position="426"/>
    </location>
</feature>
<protein>
    <submittedName>
        <fullName evidence="6">Fe(3+) ions import ATP-binding protein FbpC 2</fullName>
    </submittedName>
</protein>
<dbReference type="InterPro" id="IPR050334">
    <property type="entry name" value="Molybdenum_import_ModC"/>
</dbReference>
<dbReference type="InterPro" id="IPR001258">
    <property type="entry name" value="NHL_repeat"/>
</dbReference>
<dbReference type="InterPro" id="IPR011042">
    <property type="entry name" value="6-blade_b-propeller_TolB-like"/>
</dbReference>
<evidence type="ECO:0000259" key="5">
    <source>
        <dbReference type="PROSITE" id="PS50893"/>
    </source>
</evidence>
<dbReference type="KEGG" id="tpol:Mal48_44810"/>
<reference evidence="6 7" key="1">
    <citation type="submission" date="2019-02" db="EMBL/GenBank/DDBJ databases">
        <title>Deep-cultivation of Planctomycetes and their phenomic and genomic characterization uncovers novel biology.</title>
        <authorList>
            <person name="Wiegand S."/>
            <person name="Jogler M."/>
            <person name="Boedeker C."/>
            <person name="Pinto D."/>
            <person name="Vollmers J."/>
            <person name="Rivas-Marin E."/>
            <person name="Kohn T."/>
            <person name="Peeters S.H."/>
            <person name="Heuer A."/>
            <person name="Rast P."/>
            <person name="Oberbeckmann S."/>
            <person name="Bunk B."/>
            <person name="Jeske O."/>
            <person name="Meyerdierks A."/>
            <person name="Storesund J.E."/>
            <person name="Kallscheuer N."/>
            <person name="Luecker S."/>
            <person name="Lage O.M."/>
            <person name="Pohl T."/>
            <person name="Merkel B.J."/>
            <person name="Hornburger P."/>
            <person name="Mueller R.-W."/>
            <person name="Bruemmer F."/>
            <person name="Labrenz M."/>
            <person name="Spormann A.M."/>
            <person name="Op den Camp H."/>
            <person name="Overmann J."/>
            <person name="Amann R."/>
            <person name="Jetten M.S.M."/>
            <person name="Mascher T."/>
            <person name="Medema M.H."/>
            <person name="Devos D.P."/>
            <person name="Kaster A.-K."/>
            <person name="Ovreas L."/>
            <person name="Rohde M."/>
            <person name="Galperin M.Y."/>
            <person name="Jogler C."/>
        </authorList>
    </citation>
    <scope>NUCLEOTIDE SEQUENCE [LARGE SCALE GENOMIC DNA]</scope>
    <source>
        <strain evidence="6 7">Mal48</strain>
    </source>
</reference>
<proteinExistence type="predicted"/>
<dbReference type="SMART" id="SM00382">
    <property type="entry name" value="AAA"/>
    <property type="match status" value="1"/>
</dbReference>
<feature type="domain" description="ABC transporter" evidence="5">
    <location>
        <begin position="6"/>
        <end position="224"/>
    </location>
</feature>
<dbReference type="Pfam" id="PF01436">
    <property type="entry name" value="NHL"/>
    <property type="match status" value="2"/>
</dbReference>
<dbReference type="PANTHER" id="PTHR43514:SF4">
    <property type="entry name" value="ABC TRANSPORTER I FAMILY MEMBER 10"/>
    <property type="match status" value="1"/>
</dbReference>
<dbReference type="EMBL" id="CP036267">
    <property type="protein sequence ID" value="QDT35205.1"/>
    <property type="molecule type" value="Genomic_DNA"/>
</dbReference>
<name>A0A517QU86_9PLAN</name>
<dbReference type="SUPFAM" id="SSF52540">
    <property type="entry name" value="P-loop containing nucleoside triphosphate hydrolases"/>
    <property type="match status" value="1"/>
</dbReference>
<keyword evidence="7" id="KW-1185">Reference proteome</keyword>
<evidence type="ECO:0000256" key="2">
    <source>
        <dbReference type="ARBA" id="ARBA00022741"/>
    </source>
</evidence>
<dbReference type="Pfam" id="PF00005">
    <property type="entry name" value="ABC_tran"/>
    <property type="match status" value="1"/>
</dbReference>
<keyword evidence="1" id="KW-0677">Repeat</keyword>
<sequence>MNSELWNLQKIHFGPVARPRLQIESLSIPTGVTAILGKSGAGKTSLLNLLVGFEKPQHGTLSQLHLEETQGLPLSWVPPDFGLWPHLTVQQHLQVVASENDTHVDELLQEFDLETVRDQKPETLSMGERARVAVARALASQSKIVVMDEPFAHVDPGRVDRYWQALRKHLVTKNASLIFSSHSPQVVMREAGQVLCLDQGKVIWQGDPQSLYSSPPSKSLALMMGPANWIENANSIAGISDPDAKPRCLRPEQVALEESETANFTIEESWFVGSHQETEVSLNGQQKTETFYHRPLTKPLPKGTKVAFRVVTSCILFISLLMLNGCRESSGDEPRLRVGKPDQFLLPAEGAMLPAARGMTFSPEEDLLILDNVGRVLRYDSAGKLVIKWWMPDYDIGRPEGVCVMQNGHIAIADTHYHRVVIFDNQCNVVRMFGESGHAEGQFIYSSAVTQDADGFLYVAEYGGNDRVQKFTAEGEFVLMFGAVGTEEGEFQRPSGLVWHDGVIYVADAINNRIQAFSPNGKFLRVVADANSTGLYYPYDIAIGPDGSLFVPEYGAGRISQISIEGEVIGRYGQEGRGEGQFWTPWGIAVSQSGKITVADTGNRRVVELQMK</sequence>
<dbReference type="Proteomes" id="UP000315724">
    <property type="component" value="Chromosome"/>
</dbReference>
<dbReference type="InterPro" id="IPR027417">
    <property type="entry name" value="P-loop_NTPase"/>
</dbReference>
<evidence type="ECO:0000256" key="1">
    <source>
        <dbReference type="ARBA" id="ARBA00022737"/>
    </source>
</evidence>
<dbReference type="OrthoDB" id="9799230at2"/>
<evidence type="ECO:0000256" key="4">
    <source>
        <dbReference type="PROSITE-ProRule" id="PRU00504"/>
    </source>
</evidence>
<dbReference type="InterPro" id="IPR003593">
    <property type="entry name" value="AAA+_ATPase"/>
</dbReference>
<dbReference type="PROSITE" id="PS51125">
    <property type="entry name" value="NHL"/>
    <property type="match status" value="3"/>
</dbReference>
<gene>
    <name evidence="6" type="primary">fbpC2</name>
    <name evidence="6" type="ORF">Mal48_44810</name>
</gene>
<dbReference type="PANTHER" id="PTHR43514">
    <property type="entry name" value="ABC TRANSPORTER I FAMILY MEMBER 10"/>
    <property type="match status" value="1"/>
</dbReference>
<evidence type="ECO:0000313" key="6">
    <source>
        <dbReference type="EMBL" id="QDT35205.1"/>
    </source>
</evidence>
<feature type="repeat" description="NHL" evidence="4">
    <location>
        <begin position="569"/>
        <end position="612"/>
    </location>
</feature>
<dbReference type="AlphaFoldDB" id="A0A517QU86"/>
<evidence type="ECO:0000256" key="3">
    <source>
        <dbReference type="ARBA" id="ARBA00022840"/>
    </source>
</evidence>
<dbReference type="GO" id="GO:0016887">
    <property type="term" value="F:ATP hydrolysis activity"/>
    <property type="evidence" value="ECO:0007669"/>
    <property type="project" value="InterPro"/>
</dbReference>
<dbReference type="RefSeq" id="WP_145204385.1">
    <property type="nucleotide sequence ID" value="NZ_CP036267.1"/>
</dbReference>
<feature type="repeat" description="NHL" evidence="4">
    <location>
        <begin position="481"/>
        <end position="520"/>
    </location>
</feature>
<dbReference type="PROSITE" id="PS50893">
    <property type="entry name" value="ABC_TRANSPORTER_2"/>
    <property type="match status" value="1"/>
</dbReference>
<keyword evidence="3 6" id="KW-0067">ATP-binding</keyword>
<accession>A0A517QU86</accession>
<keyword evidence="2" id="KW-0547">Nucleotide-binding</keyword>
<evidence type="ECO:0000313" key="7">
    <source>
        <dbReference type="Proteomes" id="UP000315724"/>
    </source>
</evidence>
<dbReference type="Gene3D" id="3.40.50.300">
    <property type="entry name" value="P-loop containing nucleotide triphosphate hydrolases"/>
    <property type="match status" value="1"/>
</dbReference>
<organism evidence="6 7">
    <name type="scientific">Thalassoglobus polymorphus</name>
    <dbReference type="NCBI Taxonomy" id="2527994"/>
    <lineage>
        <taxon>Bacteria</taxon>
        <taxon>Pseudomonadati</taxon>
        <taxon>Planctomycetota</taxon>
        <taxon>Planctomycetia</taxon>
        <taxon>Planctomycetales</taxon>
        <taxon>Planctomycetaceae</taxon>
        <taxon>Thalassoglobus</taxon>
    </lineage>
</organism>